<keyword evidence="1" id="KW-1185">Reference proteome</keyword>
<evidence type="ECO:0000313" key="1">
    <source>
        <dbReference type="Proteomes" id="UP000515154"/>
    </source>
</evidence>
<name>A0A6P7SNB1_9MOLL</name>
<organism evidence="1 2">
    <name type="scientific">Octopus sinensis</name>
    <name type="common">East Asian common octopus</name>
    <dbReference type="NCBI Taxonomy" id="2607531"/>
    <lineage>
        <taxon>Eukaryota</taxon>
        <taxon>Metazoa</taxon>
        <taxon>Spiralia</taxon>
        <taxon>Lophotrochozoa</taxon>
        <taxon>Mollusca</taxon>
        <taxon>Cephalopoda</taxon>
        <taxon>Coleoidea</taxon>
        <taxon>Octopodiformes</taxon>
        <taxon>Octopoda</taxon>
        <taxon>Incirrata</taxon>
        <taxon>Octopodidae</taxon>
        <taxon>Octopus</taxon>
    </lineage>
</organism>
<sequence>MVKKYIEKFLVKTENPTNRKINNIADVVGLPYGFVQAILIFELNKQHVSTKFVPFLPTTEQKEYHVEICPNLHQCAADSPSFMSRFILRDKSWVYGYSPETKQQSSQLKSPSSP</sequence>
<accession>A0A6P7SNB1</accession>
<evidence type="ECO:0000313" key="2">
    <source>
        <dbReference type="RefSeq" id="XP_029639765.1"/>
    </source>
</evidence>
<reference evidence="2" key="1">
    <citation type="submission" date="2025-08" db="UniProtKB">
        <authorList>
            <consortium name="RefSeq"/>
        </authorList>
    </citation>
    <scope>IDENTIFICATION</scope>
</reference>
<protein>
    <submittedName>
        <fullName evidence="2">Uncharacterized protein LOC115214874</fullName>
    </submittedName>
</protein>
<dbReference type="Proteomes" id="UP000515154">
    <property type="component" value="Linkage group LG8"/>
</dbReference>
<dbReference type="KEGG" id="osn:115214874"/>
<dbReference type="AlphaFoldDB" id="A0A6P7SNB1"/>
<dbReference type="RefSeq" id="XP_029639765.1">
    <property type="nucleotide sequence ID" value="XM_029783905.1"/>
</dbReference>
<gene>
    <name evidence="2" type="primary">LOC115214874</name>
</gene>
<proteinExistence type="predicted"/>